<evidence type="ECO:0000259" key="1">
    <source>
        <dbReference type="Pfam" id="PF14534"/>
    </source>
</evidence>
<dbReference type="InterPro" id="IPR027843">
    <property type="entry name" value="DUF4440"/>
</dbReference>
<accession>A0ABT1AAZ3</accession>
<sequence length="126" mass="13644">MTASETDIAAVLSAARARAEALAERDTSALEALLHPRFRWTSHRGAVQHRDAYVRSNTAAAVRWYGQGLEDPDVVVVGDTAVLTGTVVDDLDPGDGRRTLRMPVTQTWVRLRGRWVCLAGHAGPVG</sequence>
<comment type="caution">
    <text evidence="2">The sequence shown here is derived from an EMBL/GenBank/DDBJ whole genome shotgun (WGS) entry which is preliminary data.</text>
</comment>
<reference evidence="2" key="1">
    <citation type="submission" date="2021-04" db="EMBL/GenBank/DDBJ databases">
        <title>Pseudonocardia sp. nov., isolated from sandy soil of mangrove forest.</title>
        <authorList>
            <person name="Zan Z."/>
            <person name="Huang R."/>
            <person name="Liu W."/>
        </authorList>
    </citation>
    <scope>NUCLEOTIDE SEQUENCE</scope>
    <source>
        <strain evidence="2">S2-4</strain>
    </source>
</reference>
<name>A0ABT1AAZ3_9PSEU</name>
<dbReference type="Pfam" id="PF14534">
    <property type="entry name" value="DUF4440"/>
    <property type="match status" value="1"/>
</dbReference>
<dbReference type="Gene3D" id="3.10.450.50">
    <property type="match status" value="1"/>
</dbReference>
<keyword evidence="3" id="KW-1185">Reference proteome</keyword>
<proteinExistence type="predicted"/>
<dbReference type="EMBL" id="JAGSOV010000077">
    <property type="protein sequence ID" value="MCO1660111.1"/>
    <property type="molecule type" value="Genomic_DNA"/>
</dbReference>
<feature type="domain" description="DUF4440" evidence="1">
    <location>
        <begin position="12"/>
        <end position="116"/>
    </location>
</feature>
<evidence type="ECO:0000313" key="2">
    <source>
        <dbReference type="EMBL" id="MCO1660111.1"/>
    </source>
</evidence>
<dbReference type="Proteomes" id="UP001165283">
    <property type="component" value="Unassembled WGS sequence"/>
</dbReference>
<organism evidence="2 3">
    <name type="scientific">Pseudonocardia humida</name>
    <dbReference type="NCBI Taxonomy" id="2800819"/>
    <lineage>
        <taxon>Bacteria</taxon>
        <taxon>Bacillati</taxon>
        <taxon>Actinomycetota</taxon>
        <taxon>Actinomycetes</taxon>
        <taxon>Pseudonocardiales</taxon>
        <taxon>Pseudonocardiaceae</taxon>
        <taxon>Pseudonocardia</taxon>
    </lineage>
</organism>
<evidence type="ECO:0000313" key="3">
    <source>
        <dbReference type="Proteomes" id="UP001165283"/>
    </source>
</evidence>
<dbReference type="RefSeq" id="WP_252445397.1">
    <property type="nucleotide sequence ID" value="NZ_JAGSOV010000077.1"/>
</dbReference>
<gene>
    <name evidence="2" type="ORF">KDL28_34135</name>
</gene>
<dbReference type="SUPFAM" id="SSF54427">
    <property type="entry name" value="NTF2-like"/>
    <property type="match status" value="1"/>
</dbReference>
<protein>
    <submittedName>
        <fullName evidence="2">Nuclear transport factor 2 family protein</fullName>
    </submittedName>
</protein>
<dbReference type="InterPro" id="IPR032710">
    <property type="entry name" value="NTF2-like_dom_sf"/>
</dbReference>